<organism evidence="1 2">
    <name type="scientific">Stieleria varia</name>
    <dbReference type="NCBI Taxonomy" id="2528005"/>
    <lineage>
        <taxon>Bacteria</taxon>
        <taxon>Pseudomonadati</taxon>
        <taxon>Planctomycetota</taxon>
        <taxon>Planctomycetia</taxon>
        <taxon>Pirellulales</taxon>
        <taxon>Pirellulaceae</taxon>
        <taxon>Stieleria</taxon>
    </lineage>
</organism>
<dbReference type="SUPFAM" id="SSF52540">
    <property type="entry name" value="P-loop containing nucleoside triphosphate hydrolases"/>
    <property type="match status" value="1"/>
</dbReference>
<protein>
    <submittedName>
        <fullName evidence="1">Uncharacterized protein</fullName>
    </submittedName>
</protein>
<comment type="caution">
    <text evidence="1">The sequence shown here is derived from an EMBL/GenBank/DDBJ whole genome shotgun (WGS) entry which is preliminary data.</text>
</comment>
<keyword evidence="2" id="KW-1185">Reference proteome</keyword>
<name>A0A5C6AZ29_9BACT</name>
<gene>
    <name evidence="1" type="ORF">Pla52n_24220</name>
</gene>
<dbReference type="EMBL" id="SJPN01000003">
    <property type="protein sequence ID" value="TWU04382.1"/>
    <property type="molecule type" value="Genomic_DNA"/>
</dbReference>
<evidence type="ECO:0000313" key="1">
    <source>
        <dbReference type="EMBL" id="TWU04382.1"/>
    </source>
</evidence>
<dbReference type="RefSeq" id="WP_146519813.1">
    <property type="nucleotide sequence ID" value="NZ_CP151726.1"/>
</dbReference>
<dbReference type="InterPro" id="IPR027417">
    <property type="entry name" value="P-loop_NTPase"/>
</dbReference>
<dbReference type="Proteomes" id="UP000320176">
    <property type="component" value="Unassembled WGS sequence"/>
</dbReference>
<evidence type="ECO:0000313" key="2">
    <source>
        <dbReference type="Proteomes" id="UP000320176"/>
    </source>
</evidence>
<proteinExistence type="predicted"/>
<sequence>MLSLFGKRKKSIECCYCAKMMRIVEDADRCECGKEENPRFYMQDYAIAKPFYVPIVGWSSVGKTVWLHSLTRRMRELSRTAWDQFTPTPANEATMRFQKAVEESIRRKELPEMTQLGVQEAYIMVLSKMPYWGSRTFVLRDCGGENFNDFEIPETQVPFLLNTRTSFFMFSLSDFQDETTDSSSRSMEQLLQGYVNTLLKYNANVRQERRKIIVILSKVDALKADLPKNLFEYTVSDPIALAANNGTKLAGFDSAGMNDYMKVLQRVSDQIREWLSSRTDGKQFINFANNQNIDLRFTVVSSLGGSAQGDRTEQWEPYRVLDPFFWALDLHSN</sequence>
<dbReference type="AlphaFoldDB" id="A0A5C6AZ29"/>
<accession>A0A5C6AZ29</accession>
<dbReference type="OrthoDB" id="143162at2"/>
<reference evidence="1 2" key="1">
    <citation type="submission" date="2019-02" db="EMBL/GenBank/DDBJ databases">
        <title>Deep-cultivation of Planctomycetes and their phenomic and genomic characterization uncovers novel biology.</title>
        <authorList>
            <person name="Wiegand S."/>
            <person name="Jogler M."/>
            <person name="Boedeker C."/>
            <person name="Pinto D."/>
            <person name="Vollmers J."/>
            <person name="Rivas-Marin E."/>
            <person name="Kohn T."/>
            <person name="Peeters S.H."/>
            <person name="Heuer A."/>
            <person name="Rast P."/>
            <person name="Oberbeckmann S."/>
            <person name="Bunk B."/>
            <person name="Jeske O."/>
            <person name="Meyerdierks A."/>
            <person name="Storesund J.E."/>
            <person name="Kallscheuer N."/>
            <person name="Luecker S."/>
            <person name="Lage O.M."/>
            <person name="Pohl T."/>
            <person name="Merkel B.J."/>
            <person name="Hornburger P."/>
            <person name="Mueller R.-W."/>
            <person name="Bruemmer F."/>
            <person name="Labrenz M."/>
            <person name="Spormann A.M."/>
            <person name="Op Den Camp H."/>
            <person name="Overmann J."/>
            <person name="Amann R."/>
            <person name="Jetten M.S.M."/>
            <person name="Mascher T."/>
            <person name="Medema M.H."/>
            <person name="Devos D.P."/>
            <person name="Kaster A.-K."/>
            <person name="Ovreas L."/>
            <person name="Rohde M."/>
            <person name="Galperin M.Y."/>
            <person name="Jogler C."/>
        </authorList>
    </citation>
    <scope>NUCLEOTIDE SEQUENCE [LARGE SCALE GENOMIC DNA]</scope>
    <source>
        <strain evidence="1 2">Pla52n</strain>
    </source>
</reference>